<dbReference type="Pfam" id="PF00089">
    <property type="entry name" value="Trypsin"/>
    <property type="match status" value="1"/>
</dbReference>
<dbReference type="InterPro" id="IPR001254">
    <property type="entry name" value="Trypsin_dom"/>
</dbReference>
<dbReference type="GO" id="GO:0004252">
    <property type="term" value="F:serine-type endopeptidase activity"/>
    <property type="evidence" value="ECO:0007669"/>
    <property type="project" value="InterPro"/>
</dbReference>
<evidence type="ECO:0000259" key="1">
    <source>
        <dbReference type="Pfam" id="PF00089"/>
    </source>
</evidence>
<feature type="domain" description="Peptidase S1" evidence="1">
    <location>
        <begin position="22"/>
        <end position="154"/>
    </location>
</feature>
<dbReference type="Proteomes" id="UP000199073">
    <property type="component" value="Unassembled WGS sequence"/>
</dbReference>
<evidence type="ECO:0000313" key="2">
    <source>
        <dbReference type="EMBL" id="SDP22992.1"/>
    </source>
</evidence>
<dbReference type="InterPro" id="IPR009003">
    <property type="entry name" value="Peptidase_S1_PA"/>
</dbReference>
<gene>
    <name evidence="2" type="ORF">SAMN05660330_02160</name>
</gene>
<keyword evidence="3" id="KW-1185">Reference proteome</keyword>
<accession>A0A1H0R098</accession>
<organism evidence="2 3">
    <name type="scientific">Desulforhopalus singaporensis</name>
    <dbReference type="NCBI Taxonomy" id="91360"/>
    <lineage>
        <taxon>Bacteria</taxon>
        <taxon>Pseudomonadati</taxon>
        <taxon>Thermodesulfobacteriota</taxon>
        <taxon>Desulfobulbia</taxon>
        <taxon>Desulfobulbales</taxon>
        <taxon>Desulfocapsaceae</taxon>
        <taxon>Desulforhopalus</taxon>
    </lineage>
</organism>
<dbReference type="GO" id="GO:0006508">
    <property type="term" value="P:proteolysis"/>
    <property type="evidence" value="ECO:0007669"/>
    <property type="project" value="InterPro"/>
</dbReference>
<dbReference type="SUPFAM" id="SSF50494">
    <property type="entry name" value="Trypsin-like serine proteases"/>
    <property type="match status" value="1"/>
</dbReference>
<evidence type="ECO:0000313" key="3">
    <source>
        <dbReference type="Proteomes" id="UP000199073"/>
    </source>
</evidence>
<name>A0A1H0R098_9BACT</name>
<proteinExistence type="predicted"/>
<reference evidence="2 3" key="1">
    <citation type="submission" date="2016-10" db="EMBL/GenBank/DDBJ databases">
        <authorList>
            <person name="de Groot N.N."/>
        </authorList>
    </citation>
    <scope>NUCLEOTIDE SEQUENCE [LARGE SCALE GENOMIC DNA]</scope>
    <source>
        <strain evidence="2 3">DSM 12130</strain>
    </source>
</reference>
<protein>
    <submittedName>
        <fullName evidence="2">Trypsin</fullName>
    </submittedName>
</protein>
<dbReference type="AlphaFoldDB" id="A0A1H0R098"/>
<dbReference type="EMBL" id="FNJI01000013">
    <property type="protein sequence ID" value="SDP22992.1"/>
    <property type="molecule type" value="Genomic_DNA"/>
</dbReference>
<dbReference type="Gene3D" id="2.40.10.120">
    <property type="match status" value="1"/>
</dbReference>
<sequence>MDECADVGADKFINSVRPIYGSDERENPYHIGSCVLIQVNDQKIIVTAAHVADNLNISKLYIGAKSKLVELGNEFKSTVKPYGKRGDDHYDISFLKISDSLQRDLDELSFVNEHEMCLRLDYTKGRQFLALGYPRSKNKKYFAQDRLIKSHLYKYSSVVKNDNKLCKRLGVSGDQHLFLDFNSKKSRDYNGNIVNSLNPQGISGGAMLDMGRLANPNQYKTDAQCIGRLAGIFIEHKSEFKVMVAVRINCIIDMINKYM</sequence>